<keyword evidence="1" id="KW-0472">Membrane</keyword>
<keyword evidence="3" id="KW-1185">Reference proteome</keyword>
<feature type="transmembrane region" description="Helical" evidence="1">
    <location>
        <begin position="104"/>
        <end position="126"/>
    </location>
</feature>
<accession>A0A1I6S1Y5</accession>
<evidence type="ECO:0000313" key="2">
    <source>
        <dbReference type="EMBL" id="SFS70952.1"/>
    </source>
</evidence>
<evidence type="ECO:0000313" key="3">
    <source>
        <dbReference type="Proteomes" id="UP000198852"/>
    </source>
</evidence>
<proteinExistence type="predicted"/>
<name>A0A1I6S1Y5_9PSEU</name>
<evidence type="ECO:0000256" key="1">
    <source>
        <dbReference type="SAM" id="Phobius"/>
    </source>
</evidence>
<dbReference type="Proteomes" id="UP000198852">
    <property type="component" value="Unassembled WGS sequence"/>
</dbReference>
<dbReference type="OrthoDB" id="5198533at2"/>
<sequence>MRFYAERPTRLAGQLLSDLLAIGWVAGFWWLADLARSAVLELQASGHRMIEAGGGLRTTFTDAARTASEVPFVGDDLAGALGRGTAAGDVLVDAGGRLMEVIDLAAGGVFAVIVVLALIPVLAVWLPRRIRYARAAGQAVAMRAQGPDLLALRALTELPHRRLRRVGREPAAAWREGDAEVIAQLAGMRLASLGLRVS</sequence>
<gene>
    <name evidence="2" type="ORF">SAMN05660874_02818</name>
</gene>
<dbReference type="EMBL" id="FOZX01000004">
    <property type="protein sequence ID" value="SFS70952.1"/>
    <property type="molecule type" value="Genomic_DNA"/>
</dbReference>
<protein>
    <recommendedName>
        <fullName evidence="4">Transmembrane protein</fullName>
    </recommendedName>
</protein>
<organism evidence="2 3">
    <name type="scientific">Saccharopolyspora flava</name>
    <dbReference type="NCBI Taxonomy" id="95161"/>
    <lineage>
        <taxon>Bacteria</taxon>
        <taxon>Bacillati</taxon>
        <taxon>Actinomycetota</taxon>
        <taxon>Actinomycetes</taxon>
        <taxon>Pseudonocardiales</taxon>
        <taxon>Pseudonocardiaceae</taxon>
        <taxon>Saccharopolyspora</taxon>
    </lineage>
</organism>
<dbReference type="STRING" id="95161.SAMN05660874_02818"/>
<dbReference type="AlphaFoldDB" id="A0A1I6S1Y5"/>
<feature type="transmembrane region" description="Helical" evidence="1">
    <location>
        <begin position="12"/>
        <end position="32"/>
    </location>
</feature>
<evidence type="ECO:0008006" key="4">
    <source>
        <dbReference type="Google" id="ProtNLM"/>
    </source>
</evidence>
<reference evidence="3" key="1">
    <citation type="submission" date="2016-10" db="EMBL/GenBank/DDBJ databases">
        <authorList>
            <person name="Varghese N."/>
            <person name="Submissions S."/>
        </authorList>
    </citation>
    <scope>NUCLEOTIDE SEQUENCE [LARGE SCALE GENOMIC DNA]</scope>
    <source>
        <strain evidence="3">DSM 44771</strain>
    </source>
</reference>
<keyword evidence="1" id="KW-0812">Transmembrane</keyword>
<keyword evidence="1" id="KW-1133">Transmembrane helix</keyword>
<dbReference type="RefSeq" id="WP_093417402.1">
    <property type="nucleotide sequence ID" value="NZ_FOZX01000004.1"/>
</dbReference>